<dbReference type="PANTHER" id="PTHR22761:SF5">
    <property type="entry name" value="CHARGED MULTIVESICULAR BODY PROTEIN 6"/>
    <property type="match status" value="1"/>
</dbReference>
<reference evidence="7" key="1">
    <citation type="submission" date="2020-04" db="EMBL/GenBank/DDBJ databases">
        <authorList>
            <person name="Alioto T."/>
            <person name="Alioto T."/>
            <person name="Gomez Garrido J."/>
        </authorList>
    </citation>
    <scope>NUCLEOTIDE SEQUENCE</scope>
    <source>
        <strain evidence="7">A484AB</strain>
    </source>
</reference>
<dbReference type="InterPro" id="IPR005024">
    <property type="entry name" value="Snf7_fam"/>
</dbReference>
<dbReference type="Proteomes" id="UP001152795">
    <property type="component" value="Unassembled WGS sequence"/>
</dbReference>
<organism evidence="7 8">
    <name type="scientific">Paramuricea clavata</name>
    <name type="common">Red gorgonian</name>
    <name type="synonym">Violescent sea-whip</name>
    <dbReference type="NCBI Taxonomy" id="317549"/>
    <lineage>
        <taxon>Eukaryota</taxon>
        <taxon>Metazoa</taxon>
        <taxon>Cnidaria</taxon>
        <taxon>Anthozoa</taxon>
        <taxon>Octocorallia</taxon>
        <taxon>Malacalcyonacea</taxon>
        <taxon>Plexauridae</taxon>
        <taxon>Paramuricea</taxon>
    </lineage>
</organism>
<evidence type="ECO:0000313" key="7">
    <source>
        <dbReference type="EMBL" id="CAB4028107.1"/>
    </source>
</evidence>
<dbReference type="GO" id="GO:0006900">
    <property type="term" value="P:vesicle budding from membrane"/>
    <property type="evidence" value="ECO:0007669"/>
    <property type="project" value="TreeGrafter"/>
</dbReference>
<evidence type="ECO:0000256" key="5">
    <source>
        <dbReference type="ARBA" id="ARBA00022927"/>
    </source>
</evidence>
<sequence>MGGLFSKKKPKKESKITEQDKAILALKQQRDKLKQYQKKIQLNLEKERHVAKELLKQGKKDKAMSLLKKKRVQEQLLNQTDGQLDNLEQMVI</sequence>
<evidence type="ECO:0000256" key="1">
    <source>
        <dbReference type="ARBA" id="ARBA00004608"/>
    </source>
</evidence>
<dbReference type="EMBL" id="CACRXK020015248">
    <property type="protein sequence ID" value="CAB4028107.1"/>
    <property type="molecule type" value="Genomic_DNA"/>
</dbReference>
<evidence type="ECO:0000256" key="2">
    <source>
        <dbReference type="ARBA" id="ARBA00006190"/>
    </source>
</evidence>
<keyword evidence="6" id="KW-0472">Membrane</keyword>
<proteinExistence type="inferred from homology"/>
<keyword evidence="5" id="KW-0653">Protein transport</keyword>
<dbReference type="GO" id="GO:0005771">
    <property type="term" value="C:multivesicular body"/>
    <property type="evidence" value="ECO:0007669"/>
    <property type="project" value="TreeGrafter"/>
</dbReference>
<protein>
    <submittedName>
        <fullName evidence="7">Charged multivesicular body 6</fullName>
    </submittedName>
</protein>
<dbReference type="Gene3D" id="1.10.287.1060">
    <property type="entry name" value="ESAT-6-like"/>
    <property type="match status" value="1"/>
</dbReference>
<evidence type="ECO:0000256" key="6">
    <source>
        <dbReference type="ARBA" id="ARBA00023136"/>
    </source>
</evidence>
<comment type="subcellular location">
    <subcellularLocation>
        <location evidence="1">Endosome membrane</location>
    </subcellularLocation>
</comment>
<dbReference type="PANTHER" id="PTHR22761">
    <property type="entry name" value="CHARGED MULTIVESICULAR BODY PROTEIN"/>
    <property type="match status" value="1"/>
</dbReference>
<keyword evidence="4" id="KW-0967">Endosome</keyword>
<dbReference type="GO" id="GO:0015031">
    <property type="term" value="P:protein transport"/>
    <property type="evidence" value="ECO:0007669"/>
    <property type="project" value="UniProtKB-KW"/>
</dbReference>
<comment type="caution">
    <text evidence="7">The sequence shown here is derived from an EMBL/GenBank/DDBJ whole genome shotgun (WGS) entry which is preliminary data.</text>
</comment>
<comment type="similarity">
    <text evidence="2">Belongs to the SNF7 family.</text>
</comment>
<keyword evidence="3" id="KW-0813">Transport</keyword>
<dbReference type="Pfam" id="PF03357">
    <property type="entry name" value="Snf7"/>
    <property type="match status" value="1"/>
</dbReference>
<dbReference type="OrthoDB" id="441172at2759"/>
<dbReference type="GO" id="GO:0000815">
    <property type="term" value="C:ESCRT III complex"/>
    <property type="evidence" value="ECO:0007669"/>
    <property type="project" value="TreeGrafter"/>
</dbReference>
<accession>A0A6S7JBF3</accession>
<dbReference type="GO" id="GO:0032511">
    <property type="term" value="P:late endosome to vacuole transport via multivesicular body sorting pathway"/>
    <property type="evidence" value="ECO:0007669"/>
    <property type="project" value="TreeGrafter"/>
</dbReference>
<dbReference type="AlphaFoldDB" id="A0A6S7JBF3"/>
<keyword evidence="8" id="KW-1185">Reference proteome</keyword>
<name>A0A6S7JBF3_PARCT</name>
<evidence type="ECO:0000256" key="4">
    <source>
        <dbReference type="ARBA" id="ARBA00022753"/>
    </source>
</evidence>
<evidence type="ECO:0000256" key="3">
    <source>
        <dbReference type="ARBA" id="ARBA00022448"/>
    </source>
</evidence>
<gene>
    <name evidence="7" type="ORF">PACLA_8A075179</name>
</gene>
<evidence type="ECO:0000313" key="8">
    <source>
        <dbReference type="Proteomes" id="UP001152795"/>
    </source>
</evidence>